<proteinExistence type="predicted"/>
<reference evidence="1 2" key="1">
    <citation type="submission" date="2019-09" db="EMBL/GenBank/DDBJ databases">
        <title>Pararcticibacter amylolyticus gen. nov., sp. nov., isolated from a rottenly hemp rope, and reclassification of Pedobacter tournemirensis as Pararcticibacter tournemirensis comb. nov.</title>
        <authorList>
            <person name="Cai Y."/>
        </authorList>
    </citation>
    <scope>NUCLEOTIDE SEQUENCE [LARGE SCALE GENOMIC DNA]</scope>
    <source>
        <strain evidence="1 2">TF5-37.2-LB10</strain>
    </source>
</reference>
<dbReference type="Proteomes" id="UP000322918">
    <property type="component" value="Unassembled WGS sequence"/>
</dbReference>
<name>A0A5M9GS99_9SPHI</name>
<accession>A0A5M9GS99</accession>
<gene>
    <name evidence="1" type="ORF">F1649_21320</name>
</gene>
<dbReference type="AlphaFoldDB" id="A0A5M9GS99"/>
<evidence type="ECO:0000313" key="2">
    <source>
        <dbReference type="Proteomes" id="UP000322918"/>
    </source>
</evidence>
<dbReference type="RefSeq" id="WP_141815072.1">
    <property type="nucleotide sequence ID" value="NZ_VFPL01000001.1"/>
</dbReference>
<comment type="caution">
    <text evidence="1">The sequence shown here is derived from an EMBL/GenBank/DDBJ whole genome shotgun (WGS) entry which is preliminary data.</text>
</comment>
<protein>
    <submittedName>
        <fullName evidence="1">Uncharacterized protein</fullName>
    </submittedName>
</protein>
<sequence>MKTSFLKAGALVMGVLLVLFTIAFKAEKRVQRWTFNGDSQSEVLQASQYTLNGTPAEDCGNTGDLPCEITVPDNITTQAQLDSYMAGKSVNDILAIASSKRSE</sequence>
<organism evidence="1 2">
    <name type="scientific">Arcticibacter tournemirensis</name>
    <dbReference type="NCBI Taxonomy" id="699437"/>
    <lineage>
        <taxon>Bacteria</taxon>
        <taxon>Pseudomonadati</taxon>
        <taxon>Bacteroidota</taxon>
        <taxon>Sphingobacteriia</taxon>
        <taxon>Sphingobacteriales</taxon>
        <taxon>Sphingobacteriaceae</taxon>
        <taxon>Arcticibacter</taxon>
    </lineage>
</organism>
<keyword evidence="2" id="KW-1185">Reference proteome</keyword>
<dbReference type="EMBL" id="VWNE01000051">
    <property type="protein sequence ID" value="KAA8475684.1"/>
    <property type="molecule type" value="Genomic_DNA"/>
</dbReference>
<evidence type="ECO:0000313" key="1">
    <source>
        <dbReference type="EMBL" id="KAA8475684.1"/>
    </source>
</evidence>
<dbReference type="OrthoDB" id="1259423at2"/>